<feature type="transmembrane region" description="Helical" evidence="5">
    <location>
        <begin position="411"/>
        <end position="432"/>
    </location>
</feature>
<keyword evidence="5" id="KW-0812">Transmembrane</keyword>
<dbReference type="InterPro" id="IPR036188">
    <property type="entry name" value="FAD/NAD-bd_sf"/>
</dbReference>
<evidence type="ECO:0000259" key="6">
    <source>
        <dbReference type="Pfam" id="PF04324"/>
    </source>
</evidence>
<dbReference type="InterPro" id="IPR041854">
    <property type="entry name" value="BFD-like_2Fe2S-bd_dom_sf"/>
</dbReference>
<keyword evidence="4" id="KW-0274">FAD</keyword>
<dbReference type="InterPro" id="IPR050260">
    <property type="entry name" value="FAD-bd_OxRdtase"/>
</dbReference>
<dbReference type="InterPro" id="IPR023753">
    <property type="entry name" value="FAD/NAD-binding_dom"/>
</dbReference>
<dbReference type="SUPFAM" id="SSF51905">
    <property type="entry name" value="FAD/NAD(P)-binding domain"/>
    <property type="match status" value="1"/>
</dbReference>
<dbReference type="PRINTS" id="PR00469">
    <property type="entry name" value="PNDRDTASEII"/>
</dbReference>
<dbReference type="InterPro" id="IPR007419">
    <property type="entry name" value="BFD-like_2Fe2S-bd_dom"/>
</dbReference>
<gene>
    <name evidence="8" type="ORF">HELGO_WM28153</name>
</gene>
<dbReference type="GO" id="GO:0016491">
    <property type="term" value="F:oxidoreductase activity"/>
    <property type="evidence" value="ECO:0007669"/>
    <property type="project" value="InterPro"/>
</dbReference>
<comment type="similarity">
    <text evidence="2">Belongs to the FAD-dependent oxidoreductase family.</text>
</comment>
<feature type="transmembrane region" description="Helical" evidence="5">
    <location>
        <begin position="490"/>
        <end position="509"/>
    </location>
</feature>
<feature type="domain" description="FAD/NAD(P)-binding" evidence="7">
    <location>
        <begin position="16"/>
        <end position="294"/>
    </location>
</feature>
<dbReference type="PRINTS" id="PR00368">
    <property type="entry name" value="FADPNR"/>
</dbReference>
<organism evidence="8">
    <name type="scientific">uncultured Thiotrichaceae bacterium</name>
    <dbReference type="NCBI Taxonomy" id="298394"/>
    <lineage>
        <taxon>Bacteria</taxon>
        <taxon>Pseudomonadati</taxon>
        <taxon>Pseudomonadota</taxon>
        <taxon>Gammaproteobacteria</taxon>
        <taxon>Thiotrichales</taxon>
        <taxon>Thiotrichaceae</taxon>
        <taxon>environmental samples</taxon>
    </lineage>
</organism>
<feature type="transmembrane region" description="Helical" evidence="5">
    <location>
        <begin position="158"/>
        <end position="176"/>
    </location>
</feature>
<protein>
    <submittedName>
        <fullName evidence="8">Nitrite reductase [NAD(P)H] large subunit</fullName>
    </submittedName>
</protein>
<evidence type="ECO:0000256" key="4">
    <source>
        <dbReference type="ARBA" id="ARBA00022827"/>
    </source>
</evidence>
<feature type="transmembrane region" description="Helical" evidence="5">
    <location>
        <begin position="553"/>
        <end position="572"/>
    </location>
</feature>
<dbReference type="Pfam" id="PF04324">
    <property type="entry name" value="Fer2_BFD"/>
    <property type="match status" value="1"/>
</dbReference>
<accession>A0A6S6RWC6</accession>
<reference evidence="8" key="1">
    <citation type="submission" date="2020-01" db="EMBL/GenBank/DDBJ databases">
        <authorList>
            <person name="Meier V. D."/>
            <person name="Meier V D."/>
        </authorList>
    </citation>
    <scope>NUCLEOTIDE SEQUENCE</scope>
    <source>
        <strain evidence="8">HLG_WM_MAG_07</strain>
    </source>
</reference>
<feature type="domain" description="BFD-like [2Fe-2S]-binding" evidence="6">
    <location>
        <begin position="350"/>
        <end position="397"/>
    </location>
</feature>
<evidence type="ECO:0000259" key="7">
    <source>
        <dbReference type="Pfam" id="PF07992"/>
    </source>
</evidence>
<comment type="cofactor">
    <cofactor evidence="1">
        <name>FAD</name>
        <dbReference type="ChEBI" id="CHEBI:57692"/>
    </cofactor>
</comment>
<dbReference type="Gene3D" id="3.50.50.60">
    <property type="entry name" value="FAD/NAD(P)-binding domain"/>
    <property type="match status" value="2"/>
</dbReference>
<dbReference type="Gene3D" id="1.10.10.1100">
    <property type="entry name" value="BFD-like [2Fe-2S]-binding domain"/>
    <property type="match status" value="1"/>
</dbReference>
<feature type="transmembrane region" description="Helical" evidence="5">
    <location>
        <begin position="515"/>
        <end position="532"/>
    </location>
</feature>
<name>A0A6S6RWC6_9GAMM</name>
<evidence type="ECO:0000256" key="1">
    <source>
        <dbReference type="ARBA" id="ARBA00001974"/>
    </source>
</evidence>
<dbReference type="AlphaFoldDB" id="A0A6S6RWC6"/>
<dbReference type="PANTHER" id="PTHR43429:SF3">
    <property type="entry name" value="NITRITE REDUCTASE [NAD(P)H]"/>
    <property type="match status" value="1"/>
</dbReference>
<evidence type="ECO:0000313" key="8">
    <source>
        <dbReference type="EMBL" id="CAA6800238.1"/>
    </source>
</evidence>
<dbReference type="PANTHER" id="PTHR43429">
    <property type="entry name" value="PYRIDINE NUCLEOTIDE-DISULFIDE OXIDOREDUCTASE DOMAIN-CONTAINING"/>
    <property type="match status" value="1"/>
</dbReference>
<sequence>MLSILNQQPELGEAPVVVIGCGPVGLHFAKNWRLFRPQQAVVMFGAEKYQPYDRIRLGSLLQEKALVGLSEELSLSLPEASSLFEMHLNQRVTQIDPDSKTIQTDSGLTQSYHYLVLATGATSFVPPIEGIEYEGVHTLRTADDAFSIQRELHGAQDIIILGGGLLGVETAMILASQKRQMHLIERKAHLLAECDEQTRLETEQVLLQQPNLQIYVSSGIKRIYGDDRITAVELIDGGKLSCDLLIISAGVRANTTLAEKSGLETHRGIVVDAQLKTSIPDIFAIGDCAEFQGQVHGVLATGFRQAEVLAQHLNGENVNYQMPKIHAVPKIPSVYTNAQAPIATWPQDKVVCHCNGVTCGEIRSVIRGGCKDMDTLCSRTQAGTNCGSCRSLVSELLGTATTNRREKILQVVALLTIFISVLYLILPGLAYQDNIVADIKWDSLWRDNLSRQISGFSLVTISIMISVIAIRKRLRRFRWGEFSSWRNSHVILGLLIVATLLLHTGARLGDNLNQALMLCFIGVLISGGLLGGSIANEHYFTPRQARRLRITSLWLHLSLLLPLPALLIFHILKSYYF</sequence>
<dbReference type="EMBL" id="CACVAY010000003">
    <property type="protein sequence ID" value="CAA6800238.1"/>
    <property type="molecule type" value="Genomic_DNA"/>
</dbReference>
<keyword evidence="5" id="KW-1133">Transmembrane helix</keyword>
<evidence type="ECO:0000256" key="2">
    <source>
        <dbReference type="ARBA" id="ARBA00006442"/>
    </source>
</evidence>
<proteinExistence type="inferred from homology"/>
<keyword evidence="5" id="KW-0472">Membrane</keyword>
<evidence type="ECO:0000256" key="5">
    <source>
        <dbReference type="SAM" id="Phobius"/>
    </source>
</evidence>
<keyword evidence="3" id="KW-0285">Flavoprotein</keyword>
<dbReference type="Pfam" id="PF07992">
    <property type="entry name" value="Pyr_redox_2"/>
    <property type="match status" value="1"/>
</dbReference>
<feature type="transmembrane region" description="Helical" evidence="5">
    <location>
        <begin position="452"/>
        <end position="470"/>
    </location>
</feature>
<evidence type="ECO:0000256" key="3">
    <source>
        <dbReference type="ARBA" id="ARBA00022630"/>
    </source>
</evidence>